<evidence type="ECO:0000313" key="4">
    <source>
        <dbReference type="Proteomes" id="UP000838756"/>
    </source>
</evidence>
<accession>A0A8S4RTL5</accession>
<keyword evidence="2" id="KW-0812">Transmembrane</keyword>
<dbReference type="EMBL" id="CAKXAJ010025571">
    <property type="protein sequence ID" value="CAH2241081.1"/>
    <property type="molecule type" value="Genomic_DNA"/>
</dbReference>
<evidence type="ECO:0000256" key="2">
    <source>
        <dbReference type="SAM" id="Phobius"/>
    </source>
</evidence>
<proteinExistence type="predicted"/>
<keyword evidence="2" id="KW-1133">Transmembrane helix</keyword>
<keyword evidence="4" id="KW-1185">Reference proteome</keyword>
<sequence length="148" mass="16371">MAGVTQRGAVPVALCTTEGSVRPSTETSPAKEEEVTDAAGLLKNPKRQTELFIREEIRKKSIKESQMYSGNGRSGEMTWRTDRRRGPKVLEWQPHIVKRSVGGPRRGVQMTSSKSQGADPRGVRSKNVVFGTPLVDMMIMMIMIIADV</sequence>
<feature type="region of interest" description="Disordered" evidence="1">
    <location>
        <begin position="100"/>
        <end position="124"/>
    </location>
</feature>
<reference evidence="3" key="1">
    <citation type="submission" date="2022-03" db="EMBL/GenBank/DDBJ databases">
        <authorList>
            <person name="Lindestad O."/>
        </authorList>
    </citation>
    <scope>NUCLEOTIDE SEQUENCE</scope>
</reference>
<feature type="compositionally biased region" description="Polar residues" evidence="1">
    <location>
        <begin position="17"/>
        <end position="28"/>
    </location>
</feature>
<dbReference type="AlphaFoldDB" id="A0A8S4RTL5"/>
<name>A0A8S4RTL5_9NEOP</name>
<feature type="transmembrane region" description="Helical" evidence="2">
    <location>
        <begin position="128"/>
        <end position="146"/>
    </location>
</feature>
<protein>
    <submittedName>
        <fullName evidence="3">Jg13139 protein</fullName>
    </submittedName>
</protein>
<gene>
    <name evidence="3" type="primary">jg13139</name>
    <name evidence="3" type="ORF">PAEG_LOCUS17546</name>
</gene>
<feature type="region of interest" description="Disordered" evidence="1">
    <location>
        <begin position="63"/>
        <end position="87"/>
    </location>
</feature>
<feature type="region of interest" description="Disordered" evidence="1">
    <location>
        <begin position="1"/>
        <end position="43"/>
    </location>
</feature>
<comment type="caution">
    <text evidence="3">The sequence shown here is derived from an EMBL/GenBank/DDBJ whole genome shotgun (WGS) entry which is preliminary data.</text>
</comment>
<evidence type="ECO:0000313" key="3">
    <source>
        <dbReference type="EMBL" id="CAH2241081.1"/>
    </source>
</evidence>
<keyword evidence="2" id="KW-0472">Membrane</keyword>
<organism evidence="3 4">
    <name type="scientific">Pararge aegeria aegeria</name>
    <dbReference type="NCBI Taxonomy" id="348720"/>
    <lineage>
        <taxon>Eukaryota</taxon>
        <taxon>Metazoa</taxon>
        <taxon>Ecdysozoa</taxon>
        <taxon>Arthropoda</taxon>
        <taxon>Hexapoda</taxon>
        <taxon>Insecta</taxon>
        <taxon>Pterygota</taxon>
        <taxon>Neoptera</taxon>
        <taxon>Endopterygota</taxon>
        <taxon>Lepidoptera</taxon>
        <taxon>Glossata</taxon>
        <taxon>Ditrysia</taxon>
        <taxon>Papilionoidea</taxon>
        <taxon>Nymphalidae</taxon>
        <taxon>Satyrinae</taxon>
        <taxon>Satyrini</taxon>
        <taxon>Parargina</taxon>
        <taxon>Pararge</taxon>
    </lineage>
</organism>
<evidence type="ECO:0000256" key="1">
    <source>
        <dbReference type="SAM" id="MobiDB-lite"/>
    </source>
</evidence>
<dbReference type="Proteomes" id="UP000838756">
    <property type="component" value="Unassembled WGS sequence"/>
</dbReference>